<dbReference type="KEGG" id="amur:ADH66_09830"/>
<evidence type="ECO:0000313" key="2">
    <source>
        <dbReference type="EMBL" id="ASB40924.1"/>
    </source>
</evidence>
<proteinExistence type="predicted"/>
<organism evidence="3 5">
    <name type="scientific">Acutalibacter muris</name>
    <dbReference type="NCBI Taxonomy" id="1796620"/>
    <lineage>
        <taxon>Bacteria</taxon>
        <taxon>Bacillati</taxon>
        <taxon>Bacillota</taxon>
        <taxon>Clostridia</taxon>
        <taxon>Eubacteriales</taxon>
        <taxon>Acutalibacteraceae</taxon>
        <taxon>Acutalibacter</taxon>
    </lineage>
</organism>
<reference evidence="4" key="2">
    <citation type="submission" date="2017-05" db="EMBL/GenBank/DDBJ databases">
        <title>Improved OligoMM genomes.</title>
        <authorList>
            <person name="Garzetti D."/>
        </authorList>
    </citation>
    <scope>NUCLEOTIDE SEQUENCE [LARGE SCALE GENOMIC DNA]</scope>
    <source>
        <strain evidence="4">KB18</strain>
    </source>
</reference>
<dbReference type="EMBL" id="CP021422">
    <property type="protein sequence ID" value="ASB40924.1"/>
    <property type="molecule type" value="Genomic_DNA"/>
</dbReference>
<protein>
    <submittedName>
        <fullName evidence="3">Helix-turn-helix domain-containing protein</fullName>
    </submittedName>
</protein>
<reference evidence="2" key="1">
    <citation type="journal article" date="2017" name="Genome Announc.">
        <title>High-Quality Whole-Genome Sequences of the Oligo-Mouse-Microbiota Bacterial Community.</title>
        <authorList>
            <person name="Garzetti D."/>
            <person name="Brugiroux S."/>
            <person name="Bunk B."/>
            <person name="Pukall R."/>
            <person name="McCoy K.D."/>
            <person name="Macpherson A.J."/>
            <person name="Stecher B."/>
        </authorList>
    </citation>
    <scope>NUCLEOTIDE SEQUENCE</scope>
    <source>
        <strain evidence="2">KB18</strain>
    </source>
</reference>
<dbReference type="Proteomes" id="UP000196710">
    <property type="component" value="Chromosome"/>
</dbReference>
<evidence type="ECO:0000259" key="1">
    <source>
        <dbReference type="Pfam" id="PF12728"/>
    </source>
</evidence>
<dbReference type="EMBL" id="CP065321">
    <property type="protein sequence ID" value="QQR30204.1"/>
    <property type="molecule type" value="Genomic_DNA"/>
</dbReference>
<evidence type="ECO:0000313" key="5">
    <source>
        <dbReference type="Proteomes" id="UP000596035"/>
    </source>
</evidence>
<dbReference type="Pfam" id="PF12728">
    <property type="entry name" value="HTH_17"/>
    <property type="match status" value="1"/>
</dbReference>
<reference evidence="3 5" key="3">
    <citation type="submission" date="2020-11" db="EMBL/GenBank/DDBJ databases">
        <title>Closed and high quality bacterial genomes of the OMM12 community.</title>
        <authorList>
            <person name="Marbouty M."/>
            <person name="Lamy-Besnier Q."/>
            <person name="Debarbieux L."/>
            <person name="Koszul R."/>
        </authorList>
    </citation>
    <scope>NUCLEOTIDE SEQUENCE [LARGE SCALE GENOMIC DNA]</scope>
    <source>
        <strain evidence="3 5">KB18</strain>
    </source>
</reference>
<name>A0A1Z2XR63_9FIRM</name>
<feature type="domain" description="Helix-turn-helix" evidence="1">
    <location>
        <begin position="52"/>
        <end position="100"/>
    </location>
</feature>
<sequence>MNCHVLPYDSRQIKLCLRISLQQPNQKVKTIFRRCGVVRSKFKSYDELPLFLNAKTVAEILGISVAGAYELLHQEDFPVLRIGSRLVVPKEKFLSWIESQTGGNTI</sequence>
<gene>
    <name evidence="2" type="ORF">ADH66_09830</name>
    <name evidence="3" type="ORF">I5Q82_00155</name>
</gene>
<evidence type="ECO:0000313" key="3">
    <source>
        <dbReference type="EMBL" id="QQR30204.1"/>
    </source>
</evidence>
<accession>A0A1Z2XR63</accession>
<evidence type="ECO:0000313" key="4">
    <source>
        <dbReference type="Proteomes" id="UP000196710"/>
    </source>
</evidence>
<dbReference type="AlphaFoldDB" id="A0A1Z2XR63"/>
<dbReference type="InterPro" id="IPR041657">
    <property type="entry name" value="HTH_17"/>
</dbReference>
<dbReference type="Proteomes" id="UP000596035">
    <property type="component" value="Chromosome"/>
</dbReference>
<keyword evidence="4" id="KW-1185">Reference proteome</keyword>